<gene>
    <name evidence="1" type="ORF">C0V70_17280</name>
</gene>
<dbReference type="OrthoDB" id="5290624at2"/>
<dbReference type="AlphaFoldDB" id="A0A2K9NYQ8"/>
<reference evidence="1 2" key="1">
    <citation type="submission" date="2018-01" db="EMBL/GenBank/DDBJ databases">
        <title>Complete genome sequence of Bacteriovorax stolpii DSM12778.</title>
        <authorList>
            <person name="Tang B."/>
            <person name="Chang J."/>
        </authorList>
    </citation>
    <scope>NUCLEOTIDE SEQUENCE [LARGE SCALE GENOMIC DNA]</scope>
    <source>
        <strain evidence="1 2">DSM 12778</strain>
    </source>
</reference>
<dbReference type="EMBL" id="CP025704">
    <property type="protein sequence ID" value="AUN99824.1"/>
    <property type="molecule type" value="Genomic_DNA"/>
</dbReference>
<sequence>MRLAVIFVLALSIHILYAQEQKVVQEKSFVEKMRPTLMKVLGEEWTVKLIGADKAIPKDEVPMPAIPKIVDDARSTAVYNKKQDKVILKPEVEEKFNYAYIKELYEATRQEKPNDDELGKFLNVLSQGGTREGVYRSLVLDSTYAGMENWDKPVKNATADFAVYFYDKYFGKKVVKKSFEGMSVFTLKRLVTEKALEVADAFGDDRDGLERWYAIMSSDLATRFPQIWSNPLRKKTSALEHKAWAGKVPLQHIKSELIIKIHSAFNSMM</sequence>
<keyword evidence="2" id="KW-1185">Reference proteome</keyword>
<organism evidence="1 2">
    <name type="scientific">Bacteriovorax stolpii</name>
    <name type="common">Bdellovibrio stolpii</name>
    <dbReference type="NCBI Taxonomy" id="960"/>
    <lineage>
        <taxon>Bacteria</taxon>
        <taxon>Pseudomonadati</taxon>
        <taxon>Bdellovibrionota</taxon>
        <taxon>Bacteriovoracia</taxon>
        <taxon>Bacteriovoracales</taxon>
        <taxon>Bacteriovoracaceae</taxon>
        <taxon>Bacteriovorax</taxon>
    </lineage>
</organism>
<evidence type="ECO:0000313" key="2">
    <source>
        <dbReference type="Proteomes" id="UP000235584"/>
    </source>
</evidence>
<evidence type="ECO:0000313" key="1">
    <source>
        <dbReference type="EMBL" id="AUN99824.1"/>
    </source>
</evidence>
<proteinExistence type="predicted"/>
<accession>A0A2K9NYQ8</accession>
<dbReference type="RefSeq" id="WP_102245113.1">
    <property type="nucleotide sequence ID" value="NZ_CP025704.1"/>
</dbReference>
<name>A0A2K9NYQ8_BACTC</name>
<dbReference type="KEGG" id="bsto:C0V70_17280"/>
<dbReference type="Proteomes" id="UP000235584">
    <property type="component" value="Chromosome"/>
</dbReference>
<protein>
    <submittedName>
        <fullName evidence="1">Uncharacterized protein</fullName>
    </submittedName>
</protein>